<dbReference type="InterPro" id="IPR010730">
    <property type="entry name" value="HET"/>
</dbReference>
<keyword evidence="3" id="KW-1185">Reference proteome</keyword>
<dbReference type="EMBL" id="KZ613956">
    <property type="protein sequence ID" value="PMD33326.1"/>
    <property type="molecule type" value="Genomic_DNA"/>
</dbReference>
<dbReference type="PANTHER" id="PTHR24148:SF73">
    <property type="entry name" value="HET DOMAIN PROTEIN (AFU_ORTHOLOGUE AFUA_8G01020)"/>
    <property type="match status" value="1"/>
</dbReference>
<dbReference type="Pfam" id="PF06985">
    <property type="entry name" value="HET"/>
    <property type="match status" value="1"/>
</dbReference>
<feature type="domain" description="Heterokaryon incompatibility" evidence="1">
    <location>
        <begin position="21"/>
        <end position="151"/>
    </location>
</feature>
<proteinExistence type="predicted"/>
<dbReference type="STRING" id="1149755.A0A2J6R486"/>
<dbReference type="Pfam" id="PF26639">
    <property type="entry name" value="Het-6_barrel"/>
    <property type="match status" value="1"/>
</dbReference>
<reference evidence="2 3" key="1">
    <citation type="submission" date="2016-04" db="EMBL/GenBank/DDBJ databases">
        <title>A degradative enzymes factory behind the ericoid mycorrhizal symbiosis.</title>
        <authorList>
            <consortium name="DOE Joint Genome Institute"/>
            <person name="Martino E."/>
            <person name="Morin E."/>
            <person name="Grelet G."/>
            <person name="Kuo A."/>
            <person name="Kohler A."/>
            <person name="Daghino S."/>
            <person name="Barry K."/>
            <person name="Choi C."/>
            <person name="Cichocki N."/>
            <person name="Clum A."/>
            <person name="Copeland A."/>
            <person name="Hainaut M."/>
            <person name="Haridas S."/>
            <person name="Labutti K."/>
            <person name="Lindquist E."/>
            <person name="Lipzen A."/>
            <person name="Khouja H.-R."/>
            <person name="Murat C."/>
            <person name="Ohm R."/>
            <person name="Olson A."/>
            <person name="Spatafora J."/>
            <person name="Veneault-Fourrey C."/>
            <person name="Henrissat B."/>
            <person name="Grigoriev I."/>
            <person name="Martin F."/>
            <person name="Perotto S."/>
        </authorList>
    </citation>
    <scope>NUCLEOTIDE SEQUENCE [LARGE SCALE GENOMIC DNA]</scope>
    <source>
        <strain evidence="2 3">F</strain>
    </source>
</reference>
<protein>
    <recommendedName>
        <fullName evidence="1">Heterokaryon incompatibility domain-containing protein</fullName>
    </recommendedName>
</protein>
<dbReference type="Proteomes" id="UP000235786">
    <property type="component" value="Unassembled WGS sequence"/>
</dbReference>
<dbReference type="OrthoDB" id="2157530at2759"/>
<evidence type="ECO:0000313" key="3">
    <source>
        <dbReference type="Proteomes" id="UP000235786"/>
    </source>
</evidence>
<dbReference type="PANTHER" id="PTHR24148">
    <property type="entry name" value="ANKYRIN REPEAT DOMAIN-CONTAINING PROTEIN 39 HOMOLOG-RELATED"/>
    <property type="match status" value="1"/>
</dbReference>
<organism evidence="2 3">
    <name type="scientific">Hyaloscypha variabilis (strain UAMH 11265 / GT02V1 / F)</name>
    <name type="common">Meliniomyces variabilis</name>
    <dbReference type="NCBI Taxonomy" id="1149755"/>
    <lineage>
        <taxon>Eukaryota</taxon>
        <taxon>Fungi</taxon>
        <taxon>Dikarya</taxon>
        <taxon>Ascomycota</taxon>
        <taxon>Pezizomycotina</taxon>
        <taxon>Leotiomycetes</taxon>
        <taxon>Helotiales</taxon>
        <taxon>Hyaloscyphaceae</taxon>
        <taxon>Hyaloscypha</taxon>
        <taxon>Hyaloscypha variabilis</taxon>
    </lineage>
</organism>
<sequence>MVYLPLQRGLWGDPLDRINSYWALINLRLPAKRRVLWVDALCINQADTAERNNQVSQMADIYSGSKEVFVWLGEGNEFTDRGMDFLGEITAHAKSIEDKLLKEARDRHQMYREWTDLFHSVHARHDSDECFAGIAAVFRRDWWTRVWTVQEITLARAAKVQVGKKILPWECFEIFSNLYTVYTVHTSGQVRPEWSREYLMFRYHAPKMFCKADTIRVMRMKRLENIEIPLSWMVQCTLGRFATDPRDKIYATLGLINCGPRVSPDYSLSCNKVYTAAFRAMLEYFGDLRVYNYLQGSHPDSGKELPSWVPDFMALTTSRIASMVYIDGSSPNDLIQSLAVGLLYGAASVSYGKLIKSLMEFKEGDSILVLKGITVDRISIVGKVAPDRHDTKHMRSGADQNSLKDTIIEWRSLVCESNGSYITGGSCKEAFWRTITLDSKVIKYHEGLTLQDNPRDRRRRLDRVDPRVPPQSLESENKLVEALEEQAAWEEGFQCSRRFFMTKKGYMGIGPNRCSNGDIVCVLLGGELPCVLRPVTNERYKMVGQCYMHGIMDGEVIRGAIKGNFMYKDFAIA</sequence>
<dbReference type="InterPro" id="IPR052895">
    <property type="entry name" value="HetReg/Transcr_Mod"/>
</dbReference>
<gene>
    <name evidence="2" type="ORF">L207DRAFT_439228</name>
</gene>
<dbReference type="AlphaFoldDB" id="A0A2J6R486"/>
<evidence type="ECO:0000259" key="1">
    <source>
        <dbReference type="Pfam" id="PF06985"/>
    </source>
</evidence>
<accession>A0A2J6R486</accession>
<name>A0A2J6R486_HYAVF</name>
<evidence type="ECO:0000313" key="2">
    <source>
        <dbReference type="EMBL" id="PMD33326.1"/>
    </source>
</evidence>